<accession>A0A3N4PUN8</accession>
<dbReference type="InterPro" id="IPR029052">
    <property type="entry name" value="Metallo-depent_PP-like"/>
</dbReference>
<reference evidence="2 3" key="1">
    <citation type="submission" date="2018-11" db="EMBL/GenBank/DDBJ databases">
        <title>Chitinophaga lutea sp.nov., isolate from arsenic contaminated soil.</title>
        <authorList>
            <person name="Zong Y."/>
        </authorList>
    </citation>
    <scope>NUCLEOTIDE SEQUENCE [LARGE SCALE GENOMIC DNA]</scope>
    <source>
        <strain evidence="2 3">ZY74</strain>
    </source>
</reference>
<organism evidence="2 3">
    <name type="scientific">Chitinophaga lutea</name>
    <dbReference type="NCBI Taxonomy" id="2488634"/>
    <lineage>
        <taxon>Bacteria</taxon>
        <taxon>Pseudomonadati</taxon>
        <taxon>Bacteroidota</taxon>
        <taxon>Chitinophagia</taxon>
        <taxon>Chitinophagales</taxon>
        <taxon>Chitinophagaceae</taxon>
        <taxon>Chitinophaga</taxon>
    </lineage>
</organism>
<dbReference type="Pfam" id="PF00149">
    <property type="entry name" value="Metallophos"/>
    <property type="match status" value="1"/>
</dbReference>
<dbReference type="GO" id="GO:0016787">
    <property type="term" value="F:hydrolase activity"/>
    <property type="evidence" value="ECO:0007669"/>
    <property type="project" value="InterPro"/>
</dbReference>
<feature type="domain" description="Calcineurin-like phosphoesterase" evidence="1">
    <location>
        <begin position="51"/>
        <end position="227"/>
    </location>
</feature>
<dbReference type="PANTHER" id="PTHR43143:SF1">
    <property type="entry name" value="SERINE_THREONINE-PROTEIN PHOSPHATASE CPPED1"/>
    <property type="match status" value="1"/>
</dbReference>
<keyword evidence="3" id="KW-1185">Reference proteome</keyword>
<comment type="caution">
    <text evidence="2">The sequence shown here is derived from an EMBL/GenBank/DDBJ whole genome shotgun (WGS) entry which is preliminary data.</text>
</comment>
<dbReference type="Gene3D" id="3.60.21.10">
    <property type="match status" value="1"/>
</dbReference>
<name>A0A3N4PUN8_9BACT</name>
<dbReference type="EMBL" id="RPDH01000002">
    <property type="protein sequence ID" value="RPE08761.1"/>
    <property type="molecule type" value="Genomic_DNA"/>
</dbReference>
<dbReference type="Proteomes" id="UP000278351">
    <property type="component" value="Unassembled WGS sequence"/>
</dbReference>
<proteinExistence type="predicted"/>
<dbReference type="AlphaFoldDB" id="A0A3N4PUN8"/>
<evidence type="ECO:0000259" key="1">
    <source>
        <dbReference type="Pfam" id="PF00149"/>
    </source>
</evidence>
<dbReference type="SUPFAM" id="SSF56300">
    <property type="entry name" value="Metallo-dependent phosphatases"/>
    <property type="match status" value="1"/>
</dbReference>
<protein>
    <submittedName>
        <fullName evidence="2">Transcriptional regulator</fullName>
    </submittedName>
</protein>
<dbReference type="InterPro" id="IPR051918">
    <property type="entry name" value="STPP_CPPED1"/>
</dbReference>
<evidence type="ECO:0000313" key="3">
    <source>
        <dbReference type="Proteomes" id="UP000278351"/>
    </source>
</evidence>
<dbReference type="PANTHER" id="PTHR43143">
    <property type="entry name" value="METALLOPHOSPHOESTERASE, CALCINEURIN SUPERFAMILY"/>
    <property type="match status" value="1"/>
</dbReference>
<dbReference type="InterPro" id="IPR004843">
    <property type="entry name" value="Calcineurin-like_PHP"/>
</dbReference>
<gene>
    <name evidence="2" type="ORF">EGT74_17160</name>
</gene>
<evidence type="ECO:0000313" key="2">
    <source>
        <dbReference type="EMBL" id="RPE08761.1"/>
    </source>
</evidence>
<sequence>MREIIYLHPMLTRRKFLVNTLKGIVLIGAGNTLQSFAAPGFRLPAAGKVVLRFALASDGHFGQKDTTWADNHQRMTGFLNKEKAGRGLDYSFINGDIIHDNPAFLPEAKTTWDRLEMPYFVSHGNHDKINEDGWEKTWGTRWHHAFTKGDAAFLILNTADETGKYICPDVDWTRSQLHKYRNKKHLFVIMHITPVKWTEHGIDCPELVELFSAQKNLRAVFHGHDHAEDGMKEKNGKHYFFDGHLGGSWGTPYFGYRIVEVLNNGEVLCYQVNPAVTEPVNRNVIV</sequence>